<evidence type="ECO:0000259" key="21">
    <source>
        <dbReference type="PROSITE" id="PS50948"/>
    </source>
</evidence>
<keyword evidence="5" id="KW-0808">Transferase</keyword>
<dbReference type="PROSITE" id="PS50011">
    <property type="entry name" value="PROTEIN_KINASE_DOM"/>
    <property type="match status" value="1"/>
</dbReference>
<dbReference type="AlphaFoldDB" id="A0A061GGC0"/>
<dbReference type="Pfam" id="PF01453">
    <property type="entry name" value="B_lectin"/>
    <property type="match status" value="1"/>
</dbReference>
<dbReference type="InterPro" id="IPR008271">
    <property type="entry name" value="Ser/Thr_kinase_AS"/>
</dbReference>
<keyword evidence="10 17" id="KW-0067">ATP-binding</keyword>
<evidence type="ECO:0000256" key="5">
    <source>
        <dbReference type="ARBA" id="ARBA00022679"/>
    </source>
</evidence>
<keyword evidence="7" id="KW-0732">Signal</keyword>
<dbReference type="InParanoid" id="A0A061GGC0"/>
<dbReference type="OMA" id="ACAWSMW"/>
<organism evidence="22 23">
    <name type="scientific">Theobroma cacao</name>
    <name type="common">Cacao</name>
    <name type="synonym">Cocoa</name>
    <dbReference type="NCBI Taxonomy" id="3641"/>
    <lineage>
        <taxon>Eukaryota</taxon>
        <taxon>Viridiplantae</taxon>
        <taxon>Streptophyta</taxon>
        <taxon>Embryophyta</taxon>
        <taxon>Tracheophyta</taxon>
        <taxon>Spermatophyta</taxon>
        <taxon>Magnoliopsida</taxon>
        <taxon>eudicotyledons</taxon>
        <taxon>Gunneridae</taxon>
        <taxon>Pentapetalae</taxon>
        <taxon>rosids</taxon>
        <taxon>malvids</taxon>
        <taxon>Malvales</taxon>
        <taxon>Malvaceae</taxon>
        <taxon>Byttnerioideae</taxon>
        <taxon>Theobroma</taxon>
    </lineage>
</organism>
<dbReference type="InterPro" id="IPR000858">
    <property type="entry name" value="S_locus_glycoprot_dom"/>
</dbReference>
<evidence type="ECO:0000256" key="15">
    <source>
        <dbReference type="ARBA" id="ARBA00047899"/>
    </source>
</evidence>
<dbReference type="PROSITE" id="PS00107">
    <property type="entry name" value="PROTEIN_KINASE_ATP"/>
    <property type="match status" value="1"/>
</dbReference>
<dbReference type="InterPro" id="IPR036426">
    <property type="entry name" value="Bulb-type_lectin_dom_sf"/>
</dbReference>
<feature type="transmembrane region" description="Helical" evidence="18">
    <location>
        <begin position="624"/>
        <end position="644"/>
    </location>
</feature>
<dbReference type="PROSITE" id="PS50927">
    <property type="entry name" value="BULB_LECTIN"/>
    <property type="match status" value="1"/>
</dbReference>
<evidence type="ECO:0000256" key="12">
    <source>
        <dbReference type="ARBA" id="ARBA00023136"/>
    </source>
</evidence>
<keyword evidence="6 18" id="KW-0812">Transmembrane</keyword>
<dbReference type="HOGENOM" id="CLU_000288_116_1_1"/>
<evidence type="ECO:0000256" key="7">
    <source>
        <dbReference type="ARBA" id="ARBA00022729"/>
    </source>
</evidence>
<evidence type="ECO:0000256" key="13">
    <source>
        <dbReference type="ARBA" id="ARBA00023157"/>
    </source>
</evidence>
<gene>
    <name evidence="22" type="ORF">TCM_030027</name>
</gene>
<protein>
    <recommendedName>
        <fullName evidence="2">non-specific serine/threonine protein kinase</fullName>
        <ecNumber evidence="2">2.7.11.1</ecNumber>
    </recommendedName>
</protein>
<keyword evidence="9 22" id="KW-0418">Kinase</keyword>
<dbReference type="Gramene" id="EOY28483">
    <property type="protein sequence ID" value="EOY28483"/>
    <property type="gene ID" value="TCM_030027"/>
</dbReference>
<dbReference type="GO" id="GO:0005524">
    <property type="term" value="F:ATP binding"/>
    <property type="evidence" value="ECO:0007669"/>
    <property type="project" value="UniProtKB-UniRule"/>
</dbReference>
<dbReference type="FunFam" id="2.90.10.10:FF:000001">
    <property type="entry name" value="G-type lectin S-receptor-like serine/threonine-protein kinase"/>
    <property type="match status" value="1"/>
</dbReference>
<dbReference type="InterPro" id="IPR003609">
    <property type="entry name" value="Pan_app"/>
</dbReference>
<dbReference type="InterPro" id="IPR001480">
    <property type="entry name" value="Bulb-type_lectin_dom"/>
</dbReference>
<reference evidence="22 23" key="1">
    <citation type="journal article" date="2013" name="Genome Biol.">
        <title>The genome sequence of the most widely cultivated cacao type and its use to identify candidate genes regulating pod color.</title>
        <authorList>
            <person name="Motamayor J.C."/>
            <person name="Mockaitis K."/>
            <person name="Schmutz J."/>
            <person name="Haiminen N."/>
            <person name="Iii D.L."/>
            <person name="Cornejo O."/>
            <person name="Findley S.D."/>
            <person name="Zheng P."/>
            <person name="Utro F."/>
            <person name="Royaert S."/>
            <person name="Saski C."/>
            <person name="Jenkins J."/>
            <person name="Podicheti R."/>
            <person name="Zhao M."/>
            <person name="Scheffler B.E."/>
            <person name="Stack J.C."/>
            <person name="Feltus F.A."/>
            <person name="Mustiga G.M."/>
            <person name="Amores F."/>
            <person name="Phillips W."/>
            <person name="Marelli J.P."/>
            <person name="May G.D."/>
            <person name="Shapiro H."/>
            <person name="Ma J."/>
            <person name="Bustamante C.D."/>
            <person name="Schnell R.J."/>
            <person name="Main D."/>
            <person name="Gilbert D."/>
            <person name="Parida L."/>
            <person name="Kuhn D.N."/>
        </authorList>
    </citation>
    <scope>NUCLEOTIDE SEQUENCE [LARGE SCALE GENOMIC DNA]</scope>
    <source>
        <strain evidence="23">cv. Matina 1-6</strain>
    </source>
</reference>
<dbReference type="GO" id="GO:0005886">
    <property type="term" value="C:plasma membrane"/>
    <property type="evidence" value="ECO:0000318"/>
    <property type="project" value="GO_Central"/>
</dbReference>
<dbReference type="CDD" id="cd01098">
    <property type="entry name" value="PAN_AP_plant"/>
    <property type="match status" value="1"/>
</dbReference>
<dbReference type="InterPro" id="IPR011009">
    <property type="entry name" value="Kinase-like_dom_sf"/>
</dbReference>
<dbReference type="Gene3D" id="2.90.10.10">
    <property type="entry name" value="Bulb-type lectin domain"/>
    <property type="match status" value="1"/>
</dbReference>
<dbReference type="SUPFAM" id="SSF51110">
    <property type="entry name" value="alpha-D-mannose-specific plant lectins"/>
    <property type="match status" value="1"/>
</dbReference>
<dbReference type="SMART" id="SM00220">
    <property type="entry name" value="S_TKc"/>
    <property type="match status" value="1"/>
</dbReference>
<keyword evidence="8 17" id="KW-0547">Nucleotide-binding</keyword>
<evidence type="ECO:0000256" key="3">
    <source>
        <dbReference type="ARBA" id="ARBA00022475"/>
    </source>
</evidence>
<dbReference type="GO" id="GO:0048544">
    <property type="term" value="P:recognition of pollen"/>
    <property type="evidence" value="ECO:0007669"/>
    <property type="project" value="InterPro"/>
</dbReference>
<comment type="catalytic activity">
    <reaction evidence="16">
        <text>L-seryl-[protein] + ATP = O-phospho-L-seryl-[protein] + ADP + H(+)</text>
        <dbReference type="Rhea" id="RHEA:17989"/>
        <dbReference type="Rhea" id="RHEA-COMP:9863"/>
        <dbReference type="Rhea" id="RHEA-COMP:11604"/>
        <dbReference type="ChEBI" id="CHEBI:15378"/>
        <dbReference type="ChEBI" id="CHEBI:29999"/>
        <dbReference type="ChEBI" id="CHEBI:30616"/>
        <dbReference type="ChEBI" id="CHEBI:83421"/>
        <dbReference type="ChEBI" id="CHEBI:456216"/>
        <dbReference type="EC" id="2.7.11.1"/>
    </reaction>
</comment>
<dbReference type="PROSITE" id="PS00108">
    <property type="entry name" value="PROTEIN_KINASE_ST"/>
    <property type="match status" value="1"/>
</dbReference>
<dbReference type="EMBL" id="CM001884">
    <property type="protein sequence ID" value="EOY28483.1"/>
    <property type="molecule type" value="Genomic_DNA"/>
</dbReference>
<evidence type="ECO:0000256" key="2">
    <source>
        <dbReference type="ARBA" id="ARBA00012513"/>
    </source>
</evidence>
<dbReference type="EC" id="2.7.11.1" evidence="2"/>
<dbReference type="GO" id="GO:0007165">
    <property type="term" value="P:signal transduction"/>
    <property type="evidence" value="ECO:0000318"/>
    <property type="project" value="GO_Central"/>
</dbReference>
<dbReference type="CDD" id="cd14066">
    <property type="entry name" value="STKc_IRAK"/>
    <property type="match status" value="1"/>
</dbReference>
<evidence type="ECO:0000256" key="8">
    <source>
        <dbReference type="ARBA" id="ARBA00022741"/>
    </source>
</evidence>
<evidence type="ECO:0000256" key="18">
    <source>
        <dbReference type="SAM" id="Phobius"/>
    </source>
</evidence>
<feature type="binding site" evidence="17">
    <location>
        <position position="79"/>
    </location>
    <ligand>
        <name>ATP</name>
        <dbReference type="ChEBI" id="CHEBI:30616"/>
    </ligand>
</feature>
<keyword evidence="23" id="KW-1185">Reference proteome</keyword>
<evidence type="ECO:0000256" key="17">
    <source>
        <dbReference type="PROSITE-ProRule" id="PRU10141"/>
    </source>
</evidence>
<dbReference type="FunCoup" id="A0A061GGC0">
    <property type="interactions" value="616"/>
</dbReference>
<evidence type="ECO:0000256" key="4">
    <source>
        <dbReference type="ARBA" id="ARBA00022527"/>
    </source>
</evidence>
<evidence type="ECO:0000256" key="14">
    <source>
        <dbReference type="ARBA" id="ARBA00023180"/>
    </source>
</evidence>
<dbReference type="GO" id="GO:0004674">
    <property type="term" value="F:protein serine/threonine kinase activity"/>
    <property type="evidence" value="ECO:0000318"/>
    <property type="project" value="GO_Central"/>
</dbReference>
<sequence>MVVILLLVGRRKEETCSEVLSHNVLEKCQSTGVKFQELQLLDFEKLATATNKFHTANKLGKGGFGVVYKFQDGQEIAVKSLSRASGQGIEEFINEAVVISQLQHRNLIVTGRGNSSFLDDEHSLSLLGYARKLWSDGVILALIDPAISDPSSHKEISRCLHVGLLCVQYFAKDRPTMSTGTLMLNKQFSYGGSGTLPLALLLLSCFCLQFGSGVDSTITSSKSIKDPEAIISDRGVFRLGFFSLANSTNRYVGIWYNRIPVQTVIWVANKNKPLRDSSGILTIFEDGNLVLLNGKKQILWSSNVTNPISNASAQLLDSGNLVLLGSTSRTIMWESFNHRSNTLVQNAKLRTDIRPGEKLRITSWKSPSDPSDGNVSAGIDPLNIPEAFIWNNNRPYWRSGPWNGQVFIGVPQIYSVYLDGFSLIDDKQGSIYISFAFANLSLSYILLDSQGNLALRAWDDKQGDWVTFWSLPETECDVYGQCGAFGSCDSLKPSICSCLRGFEPKIIEEWNRGNWTSGCVRSKPLQCERVNNSSELGKEDGFLKLGMMKVPDFAQWSRAGSEYECEEFCLRNCSCIAYAYDAGIGCMSWSGKLIDIQKFPRGGKDLYIRVAHSELDKRTDTKTIIIIALIVGTSIIPICVFFSWKRMPKLRVAYRSLTTGFISARKEKGGEQLWLSRGKARPNFVSDNVHGDNINQANHQELPLFNFEELATATNNFHPTNKLGQGGFGPVYRGKLQNGKEIAVKRLSRASGQGLEELMNEVVVISKLQHRNLVRLLGCCVEEDEKMLVYEYMTNKSLDAFLFDPVQQEILDWRKRFNIIEGISRGLLYLHRDSRLRIIHRDLKASNILLDEELNPKISDFGMARIFGGNENQANTTKVVGTYGYMPPEYAMAGRFSEKSDVFSYGVLLLEIVSGRKNTSFYGNEDSISLLGYVWKLWNEDNILALLHTGLYDPCYQREIVKCIHAGLLCVQEFAEDRPTISTVISMLNSEIVDLPAPKQPAYTGRLIASGARSPQNNLNHCSINKVTLTTVEGR</sequence>
<dbReference type="Proteomes" id="UP000026915">
    <property type="component" value="Chromosome 6"/>
</dbReference>
<evidence type="ECO:0000256" key="6">
    <source>
        <dbReference type="ARBA" id="ARBA00022692"/>
    </source>
</evidence>
<dbReference type="Pfam" id="PF11883">
    <property type="entry name" value="DUF3403"/>
    <property type="match status" value="1"/>
</dbReference>
<dbReference type="PANTHER" id="PTHR27002">
    <property type="entry name" value="RECEPTOR-LIKE SERINE/THREONINE-PROTEIN KINASE SD1-8"/>
    <property type="match status" value="1"/>
</dbReference>
<dbReference type="SUPFAM" id="SSF56112">
    <property type="entry name" value="Protein kinase-like (PK-like)"/>
    <property type="match status" value="2"/>
</dbReference>
<dbReference type="SMART" id="SM00108">
    <property type="entry name" value="B_lectin"/>
    <property type="match status" value="1"/>
</dbReference>
<dbReference type="eggNOG" id="ENOG502QSUU">
    <property type="taxonomic scope" value="Eukaryota"/>
</dbReference>
<proteinExistence type="predicted"/>
<evidence type="ECO:0000313" key="22">
    <source>
        <dbReference type="EMBL" id="EOY28483.1"/>
    </source>
</evidence>
<keyword evidence="13" id="KW-1015">Disulfide bond</keyword>
<evidence type="ECO:0000256" key="1">
    <source>
        <dbReference type="ARBA" id="ARBA00004251"/>
    </source>
</evidence>
<dbReference type="FunFam" id="1.10.510.10:FF:000060">
    <property type="entry name" value="G-type lectin S-receptor-like serine/threonine-protein kinase"/>
    <property type="match status" value="1"/>
</dbReference>
<feature type="domain" description="Protein kinase" evidence="19">
    <location>
        <begin position="717"/>
        <end position="993"/>
    </location>
</feature>
<dbReference type="InterPro" id="IPR017441">
    <property type="entry name" value="Protein_kinase_ATP_BS"/>
</dbReference>
<dbReference type="PROSITE" id="PS50948">
    <property type="entry name" value="PAN"/>
    <property type="match status" value="1"/>
</dbReference>
<dbReference type="FunFam" id="3.30.200.20:FF:000418">
    <property type="entry name" value="G-type lectin S-receptor-like serine/threonine-protein kinase"/>
    <property type="match status" value="1"/>
</dbReference>
<keyword evidence="4" id="KW-0723">Serine/threonine-protein kinase</keyword>
<keyword evidence="11 18" id="KW-1133">Transmembrane helix</keyword>
<dbReference type="InterPro" id="IPR021820">
    <property type="entry name" value="S-locus_recpt_kinase_C"/>
</dbReference>
<dbReference type="CDD" id="cd00028">
    <property type="entry name" value="B_lectin"/>
    <property type="match status" value="1"/>
</dbReference>
<dbReference type="SMART" id="SM00473">
    <property type="entry name" value="PAN_AP"/>
    <property type="match status" value="1"/>
</dbReference>
<evidence type="ECO:0000256" key="11">
    <source>
        <dbReference type="ARBA" id="ARBA00022989"/>
    </source>
</evidence>
<dbReference type="Pfam" id="PF07714">
    <property type="entry name" value="PK_Tyr_Ser-Thr"/>
    <property type="match status" value="1"/>
</dbReference>
<dbReference type="Pfam" id="PF00954">
    <property type="entry name" value="S_locus_glycop"/>
    <property type="match status" value="1"/>
</dbReference>
<dbReference type="Gene3D" id="3.30.200.20">
    <property type="entry name" value="Phosphorylase Kinase, domain 1"/>
    <property type="match status" value="2"/>
</dbReference>
<dbReference type="GO" id="GO:0006955">
    <property type="term" value="P:immune response"/>
    <property type="evidence" value="ECO:0000318"/>
    <property type="project" value="GO_Central"/>
</dbReference>
<comment type="catalytic activity">
    <reaction evidence="15">
        <text>L-threonyl-[protein] + ATP = O-phospho-L-threonyl-[protein] + ADP + H(+)</text>
        <dbReference type="Rhea" id="RHEA:46608"/>
        <dbReference type="Rhea" id="RHEA-COMP:11060"/>
        <dbReference type="Rhea" id="RHEA-COMP:11605"/>
        <dbReference type="ChEBI" id="CHEBI:15378"/>
        <dbReference type="ChEBI" id="CHEBI:30013"/>
        <dbReference type="ChEBI" id="CHEBI:30616"/>
        <dbReference type="ChEBI" id="CHEBI:61977"/>
        <dbReference type="ChEBI" id="CHEBI:456216"/>
        <dbReference type="EC" id="2.7.11.1"/>
    </reaction>
</comment>
<evidence type="ECO:0000313" key="23">
    <source>
        <dbReference type="Proteomes" id="UP000026915"/>
    </source>
</evidence>
<evidence type="ECO:0000259" key="19">
    <source>
        <dbReference type="PROSITE" id="PS50011"/>
    </source>
</evidence>
<dbReference type="InterPro" id="IPR001245">
    <property type="entry name" value="Ser-Thr/Tyr_kinase_cat_dom"/>
</dbReference>
<dbReference type="Gene3D" id="1.10.510.10">
    <property type="entry name" value="Transferase(Phosphotransferase) domain 1"/>
    <property type="match status" value="2"/>
</dbReference>
<evidence type="ECO:0000256" key="16">
    <source>
        <dbReference type="ARBA" id="ARBA00048679"/>
    </source>
</evidence>
<feature type="domain" description="Apple" evidence="21">
    <location>
        <begin position="527"/>
        <end position="611"/>
    </location>
</feature>
<evidence type="ECO:0000256" key="9">
    <source>
        <dbReference type="ARBA" id="ARBA00022777"/>
    </source>
</evidence>
<evidence type="ECO:0000259" key="20">
    <source>
        <dbReference type="PROSITE" id="PS50927"/>
    </source>
</evidence>
<dbReference type="Pfam" id="PF08276">
    <property type="entry name" value="PAN_2"/>
    <property type="match status" value="1"/>
</dbReference>
<keyword evidence="3" id="KW-1003">Cell membrane</keyword>
<comment type="subcellular location">
    <subcellularLocation>
        <location evidence="1">Cell membrane</location>
        <topology evidence="1">Single-pass type I membrane protein</topology>
    </subcellularLocation>
</comment>
<dbReference type="InterPro" id="IPR000719">
    <property type="entry name" value="Prot_kinase_dom"/>
</dbReference>
<feature type="domain" description="Bulb-type lectin" evidence="20">
    <location>
        <begin position="215"/>
        <end position="336"/>
    </location>
</feature>
<keyword evidence="12 18" id="KW-0472">Membrane</keyword>
<name>A0A061GGC0_THECC</name>
<dbReference type="PANTHER" id="PTHR27002:SF1082">
    <property type="entry name" value="OS06G0693000 PROTEIN"/>
    <property type="match status" value="1"/>
</dbReference>
<keyword evidence="14" id="KW-0325">Glycoprotein</keyword>
<accession>A0A061GGC0</accession>
<evidence type="ECO:0000256" key="10">
    <source>
        <dbReference type="ARBA" id="ARBA00022840"/>
    </source>
</evidence>